<evidence type="ECO:0000259" key="7">
    <source>
        <dbReference type="Pfam" id="PF04082"/>
    </source>
</evidence>
<evidence type="ECO:0000313" key="9">
    <source>
        <dbReference type="Proteomes" id="UP001310890"/>
    </source>
</evidence>
<evidence type="ECO:0000256" key="3">
    <source>
        <dbReference type="ARBA" id="ARBA00023015"/>
    </source>
</evidence>
<evidence type="ECO:0000256" key="6">
    <source>
        <dbReference type="SAM" id="MobiDB-lite"/>
    </source>
</evidence>
<dbReference type="GO" id="GO:0003677">
    <property type="term" value="F:DNA binding"/>
    <property type="evidence" value="ECO:0007669"/>
    <property type="project" value="InterPro"/>
</dbReference>
<evidence type="ECO:0000313" key="8">
    <source>
        <dbReference type="EMBL" id="KAK5108277.1"/>
    </source>
</evidence>
<evidence type="ECO:0000256" key="5">
    <source>
        <dbReference type="ARBA" id="ARBA00023242"/>
    </source>
</evidence>
<dbReference type="PANTHER" id="PTHR47660">
    <property type="entry name" value="TRANSCRIPTION FACTOR WITH C2H2 AND ZN(2)-CYS(6) DNA BINDING DOMAIN (EUROFUNG)-RELATED-RELATED"/>
    <property type="match status" value="1"/>
</dbReference>
<dbReference type="Pfam" id="PF04082">
    <property type="entry name" value="Fungal_trans"/>
    <property type="match status" value="1"/>
</dbReference>
<comment type="caution">
    <text evidence="8">The sequence shown here is derived from an EMBL/GenBank/DDBJ whole genome shotgun (WGS) entry which is preliminary data.</text>
</comment>
<dbReference type="PANTHER" id="PTHR47660:SF7">
    <property type="entry name" value="TRANSCRIPTION FACTOR WITH C2H2 AND ZN(2)-CYS(6) DNA BINDING DOMAIN (EUROFUNG)"/>
    <property type="match status" value="1"/>
</dbReference>
<dbReference type="GO" id="GO:0006351">
    <property type="term" value="P:DNA-templated transcription"/>
    <property type="evidence" value="ECO:0007669"/>
    <property type="project" value="InterPro"/>
</dbReference>
<organism evidence="8 9">
    <name type="scientific">Meristemomyces frigidus</name>
    <dbReference type="NCBI Taxonomy" id="1508187"/>
    <lineage>
        <taxon>Eukaryota</taxon>
        <taxon>Fungi</taxon>
        <taxon>Dikarya</taxon>
        <taxon>Ascomycota</taxon>
        <taxon>Pezizomycotina</taxon>
        <taxon>Dothideomycetes</taxon>
        <taxon>Dothideomycetidae</taxon>
        <taxon>Mycosphaerellales</taxon>
        <taxon>Teratosphaeriaceae</taxon>
        <taxon>Meristemomyces</taxon>
    </lineage>
</organism>
<evidence type="ECO:0000256" key="1">
    <source>
        <dbReference type="ARBA" id="ARBA00022723"/>
    </source>
</evidence>
<dbReference type="EMBL" id="JAVRRL010000090">
    <property type="protein sequence ID" value="KAK5108277.1"/>
    <property type="molecule type" value="Genomic_DNA"/>
</dbReference>
<dbReference type="AlphaFoldDB" id="A0AAN7YH34"/>
<keyword evidence="5" id="KW-0539">Nucleus</keyword>
<evidence type="ECO:0000256" key="4">
    <source>
        <dbReference type="ARBA" id="ARBA00023163"/>
    </source>
</evidence>
<accession>A0AAN7YH34</accession>
<reference evidence="8" key="1">
    <citation type="submission" date="2023-08" db="EMBL/GenBank/DDBJ databases">
        <title>Black Yeasts Isolated from many extreme environments.</title>
        <authorList>
            <person name="Coleine C."/>
            <person name="Stajich J.E."/>
            <person name="Selbmann L."/>
        </authorList>
    </citation>
    <scope>NUCLEOTIDE SEQUENCE</scope>
    <source>
        <strain evidence="8">CCFEE 5401</strain>
    </source>
</reference>
<gene>
    <name evidence="8" type="ORF">LTR62_008592</name>
</gene>
<feature type="compositionally biased region" description="Polar residues" evidence="6">
    <location>
        <begin position="37"/>
        <end position="48"/>
    </location>
</feature>
<proteinExistence type="predicted"/>
<evidence type="ECO:0000256" key="2">
    <source>
        <dbReference type="ARBA" id="ARBA00022833"/>
    </source>
</evidence>
<protein>
    <recommendedName>
        <fullName evidence="7">Xylanolytic transcriptional activator regulatory domain-containing protein</fullName>
    </recommendedName>
</protein>
<sequence length="498" mass="55775">MDDLSYEWFSNEFYSAMQETGNNFGLEHFEDLINPPLSNHGLSQQSVDQGPVDPTLHECISSGQSGRVSRMASPPNEASEEDRRAFAWDPKSRAILHAAPIHIPLEHPLWTQHDHRFDISEATYQKVLDFATSRLEGIPQNSTLTLPSLQEANIMIGLYFKHFSPQMPVLHHATINTDQDLPPPLLSALLVIGAIYSNLRGTRRFAIVLLDIVRWRLQVAIEGDNSLMRDPRIIFAETLVCYVGLWCGNKRAFELAEVTRGTVVKHIFQFSQERLFWTSCFGEEDEAEEKEDALLSWRNAYLVNAPEHDSHATSVHFRQSAYTGLVLTSILLDVPFTDIQASFGKNGEAGMDTATQNLRQWMTAHSQIAEDIVYTAIETIDYLITKGVKQAASEQSVIAMFLCYALVWKFATLASRGSKERLLERISRNESSWKMPQVAYIKTQLEGPGDSGRSGRGSSSATGSSWGILRSAAQCLTQLGIWGAALNLALLLQRRSEM</sequence>
<feature type="domain" description="Xylanolytic transcriptional activator regulatory" evidence="7">
    <location>
        <begin position="156"/>
        <end position="264"/>
    </location>
</feature>
<keyword evidence="1" id="KW-0479">Metal-binding</keyword>
<name>A0AAN7YH34_9PEZI</name>
<keyword evidence="4" id="KW-0804">Transcription</keyword>
<dbReference type="InterPro" id="IPR007219">
    <property type="entry name" value="XnlR_reg_dom"/>
</dbReference>
<keyword evidence="3" id="KW-0805">Transcription regulation</keyword>
<dbReference type="GO" id="GO:0008270">
    <property type="term" value="F:zinc ion binding"/>
    <property type="evidence" value="ECO:0007669"/>
    <property type="project" value="InterPro"/>
</dbReference>
<feature type="region of interest" description="Disordered" evidence="6">
    <location>
        <begin position="37"/>
        <end position="81"/>
    </location>
</feature>
<dbReference type="Proteomes" id="UP001310890">
    <property type="component" value="Unassembled WGS sequence"/>
</dbReference>
<keyword evidence="2" id="KW-0862">Zinc</keyword>